<protein>
    <submittedName>
        <fullName evidence="3">Uncharacterized protein</fullName>
    </submittedName>
</protein>
<evidence type="ECO:0000256" key="1">
    <source>
        <dbReference type="SAM" id="Phobius"/>
    </source>
</evidence>
<dbReference type="RefSeq" id="XP_033389940.1">
    <property type="nucleotide sequence ID" value="XM_033526668.1"/>
</dbReference>
<feature type="chain" id="PRO_5025378119" evidence="2">
    <location>
        <begin position="21"/>
        <end position="83"/>
    </location>
</feature>
<name>A0A6A5YA19_9PLEO</name>
<feature type="transmembrane region" description="Helical" evidence="1">
    <location>
        <begin position="61"/>
        <end position="80"/>
    </location>
</feature>
<keyword evidence="1" id="KW-0812">Transmembrane</keyword>
<dbReference type="GeneID" id="54284065"/>
<evidence type="ECO:0000313" key="3">
    <source>
        <dbReference type="EMBL" id="KAF2021601.1"/>
    </source>
</evidence>
<keyword evidence="4" id="KW-1185">Reference proteome</keyword>
<proteinExistence type="predicted"/>
<dbReference type="EMBL" id="ML978066">
    <property type="protein sequence ID" value="KAF2021601.1"/>
    <property type="molecule type" value="Genomic_DNA"/>
</dbReference>
<organism evidence="3 4">
    <name type="scientific">Aaosphaeria arxii CBS 175.79</name>
    <dbReference type="NCBI Taxonomy" id="1450172"/>
    <lineage>
        <taxon>Eukaryota</taxon>
        <taxon>Fungi</taxon>
        <taxon>Dikarya</taxon>
        <taxon>Ascomycota</taxon>
        <taxon>Pezizomycotina</taxon>
        <taxon>Dothideomycetes</taxon>
        <taxon>Pleosporomycetidae</taxon>
        <taxon>Pleosporales</taxon>
        <taxon>Pleosporales incertae sedis</taxon>
        <taxon>Aaosphaeria</taxon>
    </lineage>
</organism>
<feature type="signal peptide" evidence="2">
    <location>
        <begin position="1"/>
        <end position="20"/>
    </location>
</feature>
<dbReference type="Proteomes" id="UP000799778">
    <property type="component" value="Unassembled WGS sequence"/>
</dbReference>
<evidence type="ECO:0000256" key="2">
    <source>
        <dbReference type="SAM" id="SignalP"/>
    </source>
</evidence>
<dbReference type="AlphaFoldDB" id="A0A6A5YA19"/>
<gene>
    <name evidence="3" type="ORF">BU24DRAFT_417233</name>
</gene>
<reference evidence="3" key="1">
    <citation type="journal article" date="2020" name="Stud. Mycol.">
        <title>101 Dothideomycetes genomes: a test case for predicting lifestyles and emergence of pathogens.</title>
        <authorList>
            <person name="Haridas S."/>
            <person name="Albert R."/>
            <person name="Binder M."/>
            <person name="Bloem J."/>
            <person name="Labutti K."/>
            <person name="Salamov A."/>
            <person name="Andreopoulos B."/>
            <person name="Baker S."/>
            <person name="Barry K."/>
            <person name="Bills G."/>
            <person name="Bluhm B."/>
            <person name="Cannon C."/>
            <person name="Castanera R."/>
            <person name="Culley D."/>
            <person name="Daum C."/>
            <person name="Ezra D."/>
            <person name="Gonzalez J."/>
            <person name="Henrissat B."/>
            <person name="Kuo A."/>
            <person name="Liang C."/>
            <person name="Lipzen A."/>
            <person name="Lutzoni F."/>
            <person name="Magnuson J."/>
            <person name="Mondo S."/>
            <person name="Nolan M."/>
            <person name="Ohm R."/>
            <person name="Pangilinan J."/>
            <person name="Park H.-J."/>
            <person name="Ramirez L."/>
            <person name="Alfaro M."/>
            <person name="Sun H."/>
            <person name="Tritt A."/>
            <person name="Yoshinaga Y."/>
            <person name="Zwiers L.-H."/>
            <person name="Turgeon B."/>
            <person name="Goodwin S."/>
            <person name="Spatafora J."/>
            <person name="Crous P."/>
            <person name="Grigoriev I."/>
        </authorList>
    </citation>
    <scope>NUCLEOTIDE SEQUENCE</scope>
    <source>
        <strain evidence="3">CBS 175.79</strain>
    </source>
</reference>
<keyword evidence="2" id="KW-0732">Signal</keyword>
<accession>A0A6A5YA19</accession>
<evidence type="ECO:0000313" key="4">
    <source>
        <dbReference type="Proteomes" id="UP000799778"/>
    </source>
</evidence>
<keyword evidence="1" id="KW-1133">Transmembrane helix</keyword>
<keyword evidence="1" id="KW-0472">Membrane</keyword>
<sequence length="83" mass="9226">MSVVCIISLFGLPMGGRYLAYCVGLPVSSQYMPMPNCNDGDRMVGTFPVLLVYKYHQPSEYMVRIAAWIPALGLVIKYYLGDA</sequence>